<evidence type="ECO:0000313" key="1">
    <source>
        <dbReference type="EMBL" id="CRL06437.1"/>
    </source>
</evidence>
<reference evidence="1 2" key="1">
    <citation type="submission" date="2015-04" db="EMBL/GenBank/DDBJ databases">
        <authorList>
            <person name="Syromyatnikov M.Y."/>
            <person name="Popov V.N."/>
        </authorList>
    </citation>
    <scope>NUCLEOTIDE SEQUENCE [LARGE SCALE GENOMIC DNA]</scope>
</reference>
<name>A0A1J1J1X2_9DIPT</name>
<sequence length="76" mass="9390">MQKQYYVFRRSPWRIEAENWFIVTNTVMLECPKSKRQKKNSIEYDERFSWLKSPLEKATEKVFIWNFAVVFTSQIY</sequence>
<proteinExistence type="predicted"/>
<organism evidence="1 2">
    <name type="scientific">Clunio marinus</name>
    <dbReference type="NCBI Taxonomy" id="568069"/>
    <lineage>
        <taxon>Eukaryota</taxon>
        <taxon>Metazoa</taxon>
        <taxon>Ecdysozoa</taxon>
        <taxon>Arthropoda</taxon>
        <taxon>Hexapoda</taxon>
        <taxon>Insecta</taxon>
        <taxon>Pterygota</taxon>
        <taxon>Neoptera</taxon>
        <taxon>Endopterygota</taxon>
        <taxon>Diptera</taxon>
        <taxon>Nematocera</taxon>
        <taxon>Chironomoidea</taxon>
        <taxon>Chironomidae</taxon>
        <taxon>Clunio</taxon>
    </lineage>
</organism>
<dbReference type="AlphaFoldDB" id="A0A1J1J1X2"/>
<evidence type="ECO:0000313" key="2">
    <source>
        <dbReference type="Proteomes" id="UP000183832"/>
    </source>
</evidence>
<dbReference type="EMBL" id="CVRI01000067">
    <property type="protein sequence ID" value="CRL06437.1"/>
    <property type="molecule type" value="Genomic_DNA"/>
</dbReference>
<dbReference type="Proteomes" id="UP000183832">
    <property type="component" value="Unassembled WGS sequence"/>
</dbReference>
<protein>
    <submittedName>
        <fullName evidence="1">CLUMA_CG019874, isoform A</fullName>
    </submittedName>
</protein>
<accession>A0A1J1J1X2</accession>
<gene>
    <name evidence="1" type="ORF">CLUMA_CG019874</name>
</gene>
<keyword evidence="2" id="KW-1185">Reference proteome</keyword>